<dbReference type="OrthoDB" id="7605323at2"/>
<protein>
    <recommendedName>
        <fullName evidence="1">VWFA domain-containing protein</fullName>
    </recommendedName>
</protein>
<dbReference type="Proteomes" id="UP000226442">
    <property type="component" value="Unassembled WGS sequence"/>
</dbReference>
<organism evidence="2 3">
    <name type="scientific">Tychonema bourrellyi FEM_GT703</name>
    <dbReference type="NCBI Taxonomy" id="2040638"/>
    <lineage>
        <taxon>Bacteria</taxon>
        <taxon>Bacillati</taxon>
        <taxon>Cyanobacteriota</taxon>
        <taxon>Cyanophyceae</taxon>
        <taxon>Oscillatoriophycideae</taxon>
        <taxon>Oscillatoriales</taxon>
        <taxon>Microcoleaceae</taxon>
        <taxon>Tychonema</taxon>
    </lineage>
</organism>
<dbReference type="InterPro" id="IPR002035">
    <property type="entry name" value="VWF_A"/>
</dbReference>
<accession>A0A2G4F242</accession>
<evidence type="ECO:0000259" key="1">
    <source>
        <dbReference type="PROSITE" id="PS50234"/>
    </source>
</evidence>
<proteinExistence type="predicted"/>
<feature type="domain" description="VWFA" evidence="1">
    <location>
        <begin position="14"/>
        <end position="200"/>
    </location>
</feature>
<gene>
    <name evidence="2" type="ORF">CP500_008815</name>
</gene>
<reference evidence="2" key="1">
    <citation type="submission" date="2017-10" db="EMBL/GenBank/DDBJ databases">
        <title>Draft genome sequence of the planktic cyanobacteria Tychonema bourrellyi isolated from alpine lentic freshwater.</title>
        <authorList>
            <person name="Tett A."/>
            <person name="Armanini F."/>
            <person name="Asnicar F."/>
            <person name="Boscaini A."/>
            <person name="Pasolli E."/>
            <person name="Zolfo M."/>
            <person name="Donati C."/>
            <person name="Salmaso N."/>
            <person name="Segata N."/>
        </authorList>
    </citation>
    <scope>NUCLEOTIDE SEQUENCE</scope>
    <source>
        <strain evidence="2">FEM_GT703</strain>
    </source>
</reference>
<evidence type="ECO:0000313" key="2">
    <source>
        <dbReference type="EMBL" id="PHX55843.1"/>
    </source>
</evidence>
<name>A0A2G4F242_9CYAN</name>
<dbReference type="InterPro" id="IPR036465">
    <property type="entry name" value="vWFA_dom_sf"/>
</dbReference>
<dbReference type="PROSITE" id="PS50234">
    <property type="entry name" value="VWFA"/>
    <property type="match status" value="1"/>
</dbReference>
<sequence>MSYTQSLSGENPGYILILIDQSGSMSSKFGGTTGGSKAEECAKAVNRVLRELGLTCTVGSVIKNRCDISLLSYGASGNQAKNALSGQLASKPVVTMQELVNCCLKVDTVKMKISDGAGGLVEVDEQFPIWIEPIASGGTPMAAAFEVACNLVDSWTKSHQASFPPIVINITDGAPDSQSDAQVAASRLSQLGTSDGTTLILNAHISEGKAAKVQLPSSPTELPPGDGNAKFLFDISSELPPVMFERAGAVGYNNLAPGARGFVYNADAETMIRLLDVGTRSNLQ</sequence>
<evidence type="ECO:0000313" key="3">
    <source>
        <dbReference type="Proteomes" id="UP000226442"/>
    </source>
</evidence>
<comment type="caution">
    <text evidence="2">The sequence shown here is derived from an EMBL/GenBank/DDBJ whole genome shotgun (WGS) entry which is preliminary data.</text>
</comment>
<keyword evidence="3" id="KW-1185">Reference proteome</keyword>
<dbReference type="EMBL" id="NXIB02000039">
    <property type="protein sequence ID" value="PHX55843.1"/>
    <property type="molecule type" value="Genomic_DNA"/>
</dbReference>
<dbReference type="Gene3D" id="3.40.50.410">
    <property type="entry name" value="von Willebrand factor, type A domain"/>
    <property type="match status" value="1"/>
</dbReference>
<dbReference type="AlphaFoldDB" id="A0A2G4F242"/>
<dbReference type="RefSeq" id="WP_096830816.1">
    <property type="nucleotide sequence ID" value="NZ_NXIB02000039.1"/>
</dbReference>
<dbReference type="SUPFAM" id="SSF53300">
    <property type="entry name" value="vWA-like"/>
    <property type="match status" value="1"/>
</dbReference>